<keyword evidence="1" id="KW-0472">Membrane</keyword>
<evidence type="ECO:0000256" key="1">
    <source>
        <dbReference type="SAM" id="Phobius"/>
    </source>
</evidence>
<dbReference type="EMBL" id="JARJGR010000849">
    <property type="protein sequence ID" value="MDF3638834.1"/>
    <property type="molecule type" value="Genomic_DNA"/>
</dbReference>
<feature type="transmembrane region" description="Helical" evidence="1">
    <location>
        <begin position="247"/>
        <end position="266"/>
    </location>
</feature>
<feature type="transmembrane region" description="Helical" evidence="1">
    <location>
        <begin position="56"/>
        <end position="84"/>
    </location>
</feature>
<proteinExistence type="predicted"/>
<gene>
    <name evidence="2" type="ORF">P3S46_16625</name>
</gene>
<comment type="caution">
    <text evidence="2">The sequence shown here is derived from an EMBL/GenBank/DDBJ whole genome shotgun (WGS) entry which is preliminary data.</text>
</comment>
<accession>A0AAW6NR18</accession>
<dbReference type="AlphaFoldDB" id="A0AAW6NR18"/>
<reference evidence="2" key="1">
    <citation type="submission" date="2023-03" db="EMBL/GenBank/DDBJ databases">
        <title>A Study on Prevalence and Characterization of Enterobacter cloacae strains in China.</title>
        <authorList>
            <person name="Zheng Z."/>
        </authorList>
    </citation>
    <scope>NUCLEOTIDE SEQUENCE</scope>
    <source>
        <strain evidence="2">EC77</strain>
    </source>
</reference>
<evidence type="ECO:0000313" key="2">
    <source>
        <dbReference type="EMBL" id="MDF3638834.1"/>
    </source>
</evidence>
<protein>
    <submittedName>
        <fullName evidence="2">Uncharacterized protein</fullName>
    </submittedName>
</protein>
<feature type="transmembrane region" description="Helical" evidence="1">
    <location>
        <begin position="131"/>
        <end position="150"/>
    </location>
</feature>
<dbReference type="SUPFAM" id="SSF103473">
    <property type="entry name" value="MFS general substrate transporter"/>
    <property type="match status" value="1"/>
</dbReference>
<dbReference type="InterPro" id="IPR036259">
    <property type="entry name" value="MFS_trans_sf"/>
</dbReference>
<feature type="transmembrane region" description="Helical" evidence="1">
    <location>
        <begin position="12"/>
        <end position="36"/>
    </location>
</feature>
<keyword evidence="1" id="KW-0812">Transmembrane</keyword>
<feature type="transmembrane region" description="Helical" evidence="1">
    <location>
        <begin position="211"/>
        <end position="235"/>
    </location>
</feature>
<feature type="transmembrane region" description="Helical" evidence="1">
    <location>
        <begin position="105"/>
        <end position="125"/>
    </location>
</feature>
<keyword evidence="1" id="KW-1133">Transmembrane helix</keyword>
<dbReference type="Proteomes" id="UP001215180">
    <property type="component" value="Unassembled WGS sequence"/>
</dbReference>
<dbReference type="PROSITE" id="PS51257">
    <property type="entry name" value="PROKAR_LIPOPROTEIN"/>
    <property type="match status" value="1"/>
</dbReference>
<organism evidence="2 3">
    <name type="scientific">Enterobacter cloacae</name>
    <dbReference type="NCBI Taxonomy" id="550"/>
    <lineage>
        <taxon>Bacteria</taxon>
        <taxon>Pseudomonadati</taxon>
        <taxon>Pseudomonadota</taxon>
        <taxon>Gammaproteobacteria</taxon>
        <taxon>Enterobacterales</taxon>
        <taxon>Enterobacteriaceae</taxon>
        <taxon>Enterobacter</taxon>
        <taxon>Enterobacter cloacae complex</taxon>
    </lineage>
</organism>
<name>A0AAW6NR18_ENTCL</name>
<feature type="transmembrane region" description="Helical" evidence="1">
    <location>
        <begin position="179"/>
        <end position="199"/>
    </location>
</feature>
<sequence>MNIQFHKRLTRKFIIAILTSSSFVTACIFSVIWFYLANIDRLDILYDALSVSSAVGIIFGFTLVSLLGFSLVIFISSFLAYLIYTAHEKEFVKYEGLTHSFTSVCFGNSVVMCVVLIGAFCLQFFLHVNGFIVLALAIAIILAASYGLCYKLMFNVQSYKDVDDTLDVKYLQKNVVRNWLPLLLIAPAFTQIFPLIFIAGQLDFNEESNTFLQVIIFLALSVAMIIVGIFPGMILINEKKNKNLLQIIIYTLIIIPVSMLVLTMIFRPTPNMIINMTMNLSGISDWRTHQYYIDTQTHPPAMFDGLTWNTRYYKDIPSRFFITGVNIFSLGNIQLICPTQINHARSLSLKTTPDNFDEYDLRIKRLKNTAMKCIPFKKDEIHQWDSPIAEPVYFQKIKSTGDSLLLKLLHDIK</sequence>
<evidence type="ECO:0000313" key="3">
    <source>
        <dbReference type="Proteomes" id="UP001215180"/>
    </source>
</evidence>
<dbReference type="RefSeq" id="WP_038418605.1">
    <property type="nucleotide sequence ID" value="NZ_CP009756.1"/>
</dbReference>